<reference evidence="3 4" key="1">
    <citation type="journal article" date="2024" name="G3 (Bethesda)">
        <title>Genome assembly of Hibiscus sabdariffa L. provides insights into metabolisms of medicinal natural products.</title>
        <authorList>
            <person name="Kim T."/>
        </authorList>
    </citation>
    <scope>NUCLEOTIDE SEQUENCE [LARGE SCALE GENOMIC DNA]</scope>
    <source>
        <strain evidence="3">TK-2024</strain>
        <tissue evidence="3">Old leaves</tissue>
    </source>
</reference>
<organism evidence="3 4">
    <name type="scientific">Hibiscus sabdariffa</name>
    <name type="common">roselle</name>
    <dbReference type="NCBI Taxonomy" id="183260"/>
    <lineage>
        <taxon>Eukaryota</taxon>
        <taxon>Viridiplantae</taxon>
        <taxon>Streptophyta</taxon>
        <taxon>Embryophyta</taxon>
        <taxon>Tracheophyta</taxon>
        <taxon>Spermatophyta</taxon>
        <taxon>Magnoliopsida</taxon>
        <taxon>eudicotyledons</taxon>
        <taxon>Gunneridae</taxon>
        <taxon>Pentapetalae</taxon>
        <taxon>rosids</taxon>
        <taxon>malvids</taxon>
        <taxon>Malvales</taxon>
        <taxon>Malvaceae</taxon>
        <taxon>Malvoideae</taxon>
        <taxon>Hibiscus</taxon>
    </lineage>
</organism>
<evidence type="ECO:0000259" key="1">
    <source>
        <dbReference type="Pfam" id="PF24823"/>
    </source>
</evidence>
<dbReference type="InterPro" id="IPR058763">
    <property type="entry name" value="RRM_RDR1/2-like"/>
</dbReference>
<evidence type="ECO:0000259" key="2">
    <source>
        <dbReference type="Pfam" id="PF26250"/>
    </source>
</evidence>
<dbReference type="EMBL" id="JBBPBN010000258">
    <property type="protein sequence ID" value="KAK8491571.1"/>
    <property type="molecule type" value="Genomic_DNA"/>
</dbReference>
<evidence type="ECO:0008006" key="5">
    <source>
        <dbReference type="Google" id="ProtNLM"/>
    </source>
</evidence>
<keyword evidence="4" id="KW-1185">Reference proteome</keyword>
<feature type="domain" description="RDR1/2-like RRM" evidence="2">
    <location>
        <begin position="4"/>
        <end position="80"/>
    </location>
</feature>
<dbReference type="Pfam" id="PF24823">
    <property type="entry name" value="PH_RDR2"/>
    <property type="match status" value="1"/>
</dbReference>
<name>A0ABR2AFS7_9ROSI</name>
<feature type="domain" description="RDR1/2-like PH-like" evidence="1">
    <location>
        <begin position="103"/>
        <end position="174"/>
    </location>
</feature>
<accession>A0ABR2AFS7</accession>
<dbReference type="InterPro" id="IPR057590">
    <property type="entry name" value="PH_RDR1/2-like"/>
</dbReference>
<dbReference type="Pfam" id="PF26250">
    <property type="entry name" value="RRM_RdRP1_2"/>
    <property type="match status" value="1"/>
</dbReference>
<evidence type="ECO:0000313" key="4">
    <source>
        <dbReference type="Proteomes" id="UP001396334"/>
    </source>
</evidence>
<protein>
    <recommendedName>
        <fullName evidence="5">RNA-directed RNA polymerase</fullName>
    </recommendedName>
</protein>
<evidence type="ECO:0000313" key="3">
    <source>
        <dbReference type="EMBL" id="KAK8491571.1"/>
    </source>
</evidence>
<gene>
    <name evidence="3" type="ORF">V6N11_063064</name>
</gene>
<proteinExistence type="predicted"/>
<sequence>MGKTIKLFGFVSPVTVEEVKQFLEDYTGEGTVQAVKVGQREGPRAQARVQFKNDEDVERVLSWTASRALWHKDSYLRAWPMKHDIIPQPKPRFELVSIDDLMLHFGCPVSKDKFSVLWNQAHVSFKYGHKMDKLYFFLSYNSVDYKLELLNDNVWQIVLHYVPDQTKKLLLIQVCLKLIALIWIDLVLSYYYHELITDLILHLSSYILATRSPSDLQERCIRSRLLKGSYRG</sequence>
<dbReference type="Proteomes" id="UP001396334">
    <property type="component" value="Unassembled WGS sequence"/>
</dbReference>
<comment type="caution">
    <text evidence="3">The sequence shown here is derived from an EMBL/GenBank/DDBJ whole genome shotgun (WGS) entry which is preliminary data.</text>
</comment>